<evidence type="ECO:0000256" key="5">
    <source>
        <dbReference type="ARBA" id="ARBA00022741"/>
    </source>
</evidence>
<evidence type="ECO:0000256" key="9">
    <source>
        <dbReference type="ARBA" id="ARBA00047746"/>
    </source>
</evidence>
<dbReference type="SUPFAM" id="SSF56112">
    <property type="entry name" value="Protein kinase-like (PK-like)"/>
    <property type="match status" value="1"/>
</dbReference>
<dbReference type="InterPro" id="IPR001233">
    <property type="entry name" value="RtcB"/>
</dbReference>
<dbReference type="EMBL" id="CAXAMN010004002">
    <property type="protein sequence ID" value="CAK9007179.1"/>
    <property type="molecule type" value="Genomic_DNA"/>
</dbReference>
<feature type="compositionally biased region" description="Basic and acidic residues" evidence="11">
    <location>
        <begin position="1108"/>
        <end position="1118"/>
    </location>
</feature>
<dbReference type="Proteomes" id="UP001642484">
    <property type="component" value="Unassembled WGS sequence"/>
</dbReference>
<comment type="caution">
    <text evidence="13">The sequence shown here is derived from an EMBL/GenBank/DDBJ whole genome shotgun (WGS) entry which is preliminary data.</text>
</comment>
<keyword evidence="4" id="KW-0479">Metal-binding</keyword>
<reference evidence="13 14" key="1">
    <citation type="submission" date="2024-02" db="EMBL/GenBank/DDBJ databases">
        <authorList>
            <person name="Chen Y."/>
            <person name="Shah S."/>
            <person name="Dougan E. K."/>
            <person name="Thang M."/>
            <person name="Chan C."/>
        </authorList>
    </citation>
    <scope>NUCLEOTIDE SEQUENCE [LARGE SCALE GENOMIC DNA]</scope>
</reference>
<keyword evidence="5 10" id="KW-0547">Nucleotide-binding</keyword>
<dbReference type="InterPro" id="IPR011009">
    <property type="entry name" value="Kinase-like_dom_sf"/>
</dbReference>
<dbReference type="InterPro" id="IPR008271">
    <property type="entry name" value="Ser/Thr_kinase_AS"/>
</dbReference>
<keyword evidence="14" id="KW-1185">Reference proteome</keyword>
<dbReference type="Gene3D" id="3.90.1860.10">
    <property type="entry name" value="tRNA-splicing ligase RtcB"/>
    <property type="match status" value="1"/>
</dbReference>
<gene>
    <name evidence="13" type="ORF">CCMP2556_LOCUS8725</name>
</gene>
<feature type="region of interest" description="Disordered" evidence="11">
    <location>
        <begin position="1091"/>
        <end position="1118"/>
    </location>
</feature>
<dbReference type="InterPro" id="IPR036025">
    <property type="entry name" value="RtcB-like_sf"/>
</dbReference>
<feature type="region of interest" description="Disordered" evidence="11">
    <location>
        <begin position="884"/>
        <end position="927"/>
    </location>
</feature>
<dbReference type="InterPro" id="IPR000719">
    <property type="entry name" value="Prot_kinase_dom"/>
</dbReference>
<comment type="catalytic activity">
    <reaction evidence="9">
        <text>a 3'-end 3'-phospho-ribonucleotide-RNA + a 5'-end dephospho-ribonucleoside-RNA + GTP = a ribonucleotidyl-ribonucleotide-RNA + GMP + diphosphate</text>
        <dbReference type="Rhea" id="RHEA:68076"/>
        <dbReference type="Rhea" id="RHEA-COMP:10463"/>
        <dbReference type="Rhea" id="RHEA-COMP:13936"/>
        <dbReference type="Rhea" id="RHEA-COMP:17355"/>
        <dbReference type="ChEBI" id="CHEBI:33019"/>
        <dbReference type="ChEBI" id="CHEBI:37565"/>
        <dbReference type="ChEBI" id="CHEBI:58115"/>
        <dbReference type="ChEBI" id="CHEBI:83062"/>
        <dbReference type="ChEBI" id="CHEBI:138284"/>
        <dbReference type="ChEBI" id="CHEBI:173118"/>
        <dbReference type="EC" id="6.5.1.8"/>
    </reaction>
</comment>
<dbReference type="EC" id="6.5.1.8" evidence="2"/>
<feature type="binding site" evidence="10">
    <location>
        <position position="626"/>
    </location>
    <ligand>
        <name>ATP</name>
        <dbReference type="ChEBI" id="CHEBI:30616"/>
    </ligand>
</feature>
<keyword evidence="7" id="KW-0342">GTP-binding</keyword>
<accession>A0ABP0IYS1</accession>
<evidence type="ECO:0000256" key="1">
    <source>
        <dbReference type="ARBA" id="ARBA00001936"/>
    </source>
</evidence>
<comment type="cofactor">
    <cofactor evidence="1">
        <name>Mn(2+)</name>
        <dbReference type="ChEBI" id="CHEBI:29035"/>
    </cofactor>
</comment>
<evidence type="ECO:0000256" key="11">
    <source>
        <dbReference type="SAM" id="MobiDB-lite"/>
    </source>
</evidence>
<evidence type="ECO:0000256" key="10">
    <source>
        <dbReference type="PROSITE-ProRule" id="PRU10141"/>
    </source>
</evidence>
<protein>
    <recommendedName>
        <fullName evidence="2">3'-phosphate/5'-hydroxy nucleic acid ligase</fullName>
        <ecNumber evidence="2">6.5.1.8</ecNumber>
    </recommendedName>
</protein>
<evidence type="ECO:0000256" key="4">
    <source>
        <dbReference type="ARBA" id="ARBA00022723"/>
    </source>
</evidence>
<feature type="domain" description="Protein kinase" evidence="12">
    <location>
        <begin position="598"/>
        <end position="877"/>
    </location>
</feature>
<dbReference type="Gene3D" id="1.10.510.10">
    <property type="entry name" value="Transferase(Phosphotransferase) domain 1"/>
    <property type="match status" value="1"/>
</dbReference>
<proteinExistence type="predicted"/>
<evidence type="ECO:0000313" key="14">
    <source>
        <dbReference type="Proteomes" id="UP001642484"/>
    </source>
</evidence>
<evidence type="ECO:0000256" key="3">
    <source>
        <dbReference type="ARBA" id="ARBA00022598"/>
    </source>
</evidence>
<dbReference type="Pfam" id="PF01139">
    <property type="entry name" value="RtcB"/>
    <property type="match status" value="1"/>
</dbReference>
<dbReference type="SMART" id="SM00220">
    <property type="entry name" value="S_TKc"/>
    <property type="match status" value="1"/>
</dbReference>
<dbReference type="PROSITE" id="PS00107">
    <property type="entry name" value="PROTEIN_KINASE_ATP"/>
    <property type="match status" value="1"/>
</dbReference>
<dbReference type="Pfam" id="PF00069">
    <property type="entry name" value="Pkinase"/>
    <property type="match status" value="1"/>
</dbReference>
<evidence type="ECO:0000256" key="6">
    <source>
        <dbReference type="ARBA" id="ARBA00022840"/>
    </source>
</evidence>
<feature type="compositionally biased region" description="Basic and acidic residues" evidence="11">
    <location>
        <begin position="892"/>
        <end position="910"/>
    </location>
</feature>
<feature type="region of interest" description="Disordered" evidence="11">
    <location>
        <begin position="953"/>
        <end position="1020"/>
    </location>
</feature>
<evidence type="ECO:0000313" key="13">
    <source>
        <dbReference type="EMBL" id="CAK9007179.1"/>
    </source>
</evidence>
<keyword evidence="6 10" id="KW-0067">ATP-binding</keyword>
<evidence type="ECO:0000256" key="8">
    <source>
        <dbReference type="ARBA" id="ARBA00023211"/>
    </source>
</evidence>
<dbReference type="InterPro" id="IPR052915">
    <property type="entry name" value="RtcB-like"/>
</dbReference>
<organism evidence="13 14">
    <name type="scientific">Durusdinium trenchii</name>
    <dbReference type="NCBI Taxonomy" id="1381693"/>
    <lineage>
        <taxon>Eukaryota</taxon>
        <taxon>Sar</taxon>
        <taxon>Alveolata</taxon>
        <taxon>Dinophyceae</taxon>
        <taxon>Suessiales</taxon>
        <taxon>Symbiodiniaceae</taxon>
        <taxon>Durusdinium</taxon>
    </lineage>
</organism>
<name>A0ABP0IYS1_9DINO</name>
<dbReference type="PROSITE" id="PS00108">
    <property type="entry name" value="PROTEIN_KINASE_ST"/>
    <property type="match status" value="1"/>
</dbReference>
<dbReference type="SUPFAM" id="SSF103365">
    <property type="entry name" value="Hypothetical protein PH1602"/>
    <property type="match status" value="1"/>
</dbReference>
<dbReference type="PROSITE" id="PS50011">
    <property type="entry name" value="PROTEIN_KINASE_DOM"/>
    <property type="match status" value="1"/>
</dbReference>
<keyword evidence="8" id="KW-0464">Manganese</keyword>
<sequence length="1118" mass="123327">MLLASVAVPCGCRVARRTKGSRKALPETIATKGVPVVLYAPRNEVEEQALEQLISLAESPLPVGHVAAMPDVHMGKGVAIGAVFASEKYVCPNAVGVDIGCGMCAVPIEGLHKEDLTEEDLRKLQSLIKERIPTSFDSHKEHLPWAKETLKNISGEHHPTKYLAERIDKEVKIGKQLGTLGGGNHFLEVVYSEGDDQVWCMLHSGSRNVGNTTASFYDRVAGERGVALRGLHGSLNYLEVESPDGQDYLKDMQWCQAYARENRRSMLELMISTVEEVTGKKADLSRAVNAHHNFCQCERCQFHDAQTGQVSEKKLWVTRKGATSAREGEYGIIPGSMGVGSYIVKGRGARGSWQSCSHGAGRTMSRTRAKKIIPQEAFEASMQGIVCDTNPAVRDEAPQAYKDLGQVLKNQADLVEEVVMSIADLKLKEGGSMIAKHFEGVGSSDTGGPVDGHIKPMYTSIAAHFLSSPVLVCRPHPLGKLRREFKGLGARSRNESVDEMPMEMVQDTKKASAAQLQWLVGARATRPPRPQLRKFMQLFQQLGEALARLTSGQCAWNDLTKAELRNLELEEPKSAIEGLEGLALEYSWQELQQATESFAPSRQLGAGASGTVYYATLCEGTEAAIKVLDAPARGGFDEEVRLLSRCRHPNVVMLLGFAEETQFPFAPLHRRCALVYEMLHGGDLYRRLQRDDKPYLWHDRLRTATEVCRGLAHLHKHRPKIFHRDIKSQNILFSTDGTAKIADFGLACMASHHHEHELATVQVAGTLGYSDPLYTRTGVISESSECYSFGQVLIELLVGRPPAVLAQDGHSCVFLSDELRPKEDKAKGRVLRRLDGRAQWPLQTAASMATLALLCIHDDADRRPSFLEATDMLRDLTATTRLDSAVSQECADSERSRQSDSSHVPEDKSKTVVVDDEERDSGACSPVPLMQPKLLELRSADVLQRLLRQAQHPHFPKHLQVQSPNMPSPKVRFPHLQAPSMHTTDTHSPDVGPRPGMSPHSPEARQPAQGSSAPHQGLQHPPLHQRLQLWNQPTGPELAQPLHFSVDTRPKIQPQAWPRAHLLHAKSMPDASQAEVVKDLMEQLQQWPGSTVASTPVAEMPCQGVDPRTSEARRIPSI</sequence>
<keyword evidence="3" id="KW-0436">Ligase</keyword>
<dbReference type="InterPro" id="IPR017441">
    <property type="entry name" value="Protein_kinase_ATP_BS"/>
</dbReference>
<dbReference type="PANTHER" id="PTHR43749:SF2">
    <property type="entry name" value="RNA-SPLICING LIGASE RTCB"/>
    <property type="match status" value="1"/>
</dbReference>
<evidence type="ECO:0000259" key="12">
    <source>
        <dbReference type="PROSITE" id="PS50011"/>
    </source>
</evidence>
<evidence type="ECO:0000256" key="7">
    <source>
        <dbReference type="ARBA" id="ARBA00023134"/>
    </source>
</evidence>
<dbReference type="PANTHER" id="PTHR43749">
    <property type="entry name" value="RNA-SPLICING LIGASE RTCB"/>
    <property type="match status" value="1"/>
</dbReference>
<evidence type="ECO:0000256" key="2">
    <source>
        <dbReference type="ARBA" id="ARBA00012726"/>
    </source>
</evidence>